<feature type="domain" description="HECT" evidence="6">
    <location>
        <begin position="527"/>
        <end position="560"/>
    </location>
</feature>
<dbReference type="EC" id="2.3.2.26" evidence="2"/>
<evidence type="ECO:0000256" key="3">
    <source>
        <dbReference type="ARBA" id="ARBA00022679"/>
    </source>
</evidence>
<protein>
    <recommendedName>
        <fullName evidence="2">HECT-type E3 ubiquitin transferase</fullName>
        <ecNumber evidence="2">2.3.2.26</ecNumber>
    </recommendedName>
</protein>
<dbReference type="InterPro" id="IPR035983">
    <property type="entry name" value="Hect_E3_ubiquitin_ligase"/>
</dbReference>
<keyword evidence="3" id="KW-0808">Transferase</keyword>
<dbReference type="AlphaFoldDB" id="A0A397CTC1"/>
<comment type="caution">
    <text evidence="7">The sequence shown here is derived from an EMBL/GenBank/DDBJ whole genome shotgun (WGS) entry which is preliminary data.</text>
</comment>
<dbReference type="InterPro" id="IPR044611">
    <property type="entry name" value="E3A/B/C-like"/>
</dbReference>
<reference evidence="7 8" key="1">
    <citation type="submission" date="2018-08" db="EMBL/GenBank/DDBJ databases">
        <title>Aphanomyces genome sequencing and annotation.</title>
        <authorList>
            <person name="Minardi D."/>
            <person name="Oidtmann B."/>
            <person name="Van Der Giezen M."/>
            <person name="Studholme D.J."/>
        </authorList>
    </citation>
    <scope>NUCLEOTIDE SEQUENCE [LARGE SCALE GENOMIC DNA]</scope>
    <source>
        <strain evidence="7 8">SA</strain>
    </source>
</reference>
<dbReference type="Proteomes" id="UP000265716">
    <property type="component" value="Unassembled WGS sequence"/>
</dbReference>
<evidence type="ECO:0000256" key="2">
    <source>
        <dbReference type="ARBA" id="ARBA00012485"/>
    </source>
</evidence>
<dbReference type="VEuPathDB" id="FungiDB:H257_17582"/>
<feature type="active site" description="Glycyl thioester intermediate" evidence="5">
    <location>
        <position position="528"/>
    </location>
</feature>
<evidence type="ECO:0000256" key="5">
    <source>
        <dbReference type="PROSITE-ProRule" id="PRU00104"/>
    </source>
</evidence>
<dbReference type="GO" id="GO:0000209">
    <property type="term" value="P:protein polyubiquitination"/>
    <property type="evidence" value="ECO:0007669"/>
    <property type="project" value="InterPro"/>
</dbReference>
<accession>A0A397CTC1</accession>
<proteinExistence type="predicted"/>
<comment type="caution">
    <text evidence="5">Lacks conserved residue(s) required for the propagation of feature annotation.</text>
</comment>
<dbReference type="GO" id="GO:0061630">
    <property type="term" value="F:ubiquitin protein ligase activity"/>
    <property type="evidence" value="ECO:0007669"/>
    <property type="project" value="UniProtKB-EC"/>
</dbReference>
<comment type="catalytic activity">
    <reaction evidence="1">
        <text>S-ubiquitinyl-[E2 ubiquitin-conjugating enzyme]-L-cysteine + [acceptor protein]-L-lysine = [E2 ubiquitin-conjugating enzyme]-L-cysteine + N(6)-ubiquitinyl-[acceptor protein]-L-lysine.</text>
        <dbReference type="EC" id="2.3.2.26"/>
    </reaction>
</comment>
<sequence length="560" mass="63063">MFDGQVGRRTRVSMGGKKLPAKELSKHDFVVAAREERVKRARSRLVHETSTKLQAWFRGCRTRAITRASLQQAVAAKCNDVATLQRMYTFAIPVPVLTRLVQETIFVGRLWQPPATADAVVVPCSVLGLVQQSWTALQIEWDRSPSSKHEWTVRVASLCSLVSRLRPSDLQGILPLVAESLPHALYLWAIRPSFGFFDAVVEAWTRDRHHRASSFFSSSAILRHVFRLLQSLPSPLWLVFCSSFGSYIDTSDAHTLSSHFPHLQELATLLSHTLYAILWRESPTVYSIESEAQLSAMVHLFNQLHARLESIALWPSLPIPPDVMIEEEKNDKTVKVFFESNTRAKLQYVLTTIPQVVPFETRVALFHSYLHLDKQNVPNRHVFAALVPLRIQREHIVTDSFDQFHAIQSLKGRLQITFVNAQGLEEAGVDGGGVFKEYIDTLTKTAFSTEEILIEPQFALFFLKKLLGQFNSLDDLRSLDAQMYRHVLELKTIPDVESLGLTFTAASGPQTNGGEVAVTGENVIRATCMNLLKLPTYSTKQIMRAKLVYAIQAKAGFELS</sequence>
<feature type="domain" description="HECT" evidence="6">
    <location>
        <begin position="410"/>
        <end position="448"/>
    </location>
</feature>
<dbReference type="EMBL" id="QUTC01006988">
    <property type="protein sequence ID" value="RHY49479.1"/>
    <property type="molecule type" value="Genomic_DNA"/>
</dbReference>
<dbReference type="SMART" id="SM00119">
    <property type="entry name" value="HECTc"/>
    <property type="match status" value="1"/>
</dbReference>
<dbReference type="SUPFAM" id="SSF56204">
    <property type="entry name" value="Hect, E3 ligase catalytic domain"/>
    <property type="match status" value="2"/>
</dbReference>
<organism evidence="7 8">
    <name type="scientific">Aphanomyces astaci</name>
    <name type="common">Crayfish plague agent</name>
    <dbReference type="NCBI Taxonomy" id="112090"/>
    <lineage>
        <taxon>Eukaryota</taxon>
        <taxon>Sar</taxon>
        <taxon>Stramenopiles</taxon>
        <taxon>Oomycota</taxon>
        <taxon>Saprolegniomycetes</taxon>
        <taxon>Saprolegniales</taxon>
        <taxon>Verrucalvaceae</taxon>
        <taxon>Aphanomyces</taxon>
    </lineage>
</organism>
<dbReference type="Gene3D" id="3.90.1750.10">
    <property type="entry name" value="Hect, E3 ligase catalytic domains"/>
    <property type="match status" value="1"/>
</dbReference>
<evidence type="ECO:0000259" key="6">
    <source>
        <dbReference type="PROSITE" id="PS50237"/>
    </source>
</evidence>
<dbReference type="Gene3D" id="3.30.2410.10">
    <property type="entry name" value="Hect, E3 ligase catalytic domain"/>
    <property type="match status" value="1"/>
</dbReference>
<evidence type="ECO:0000256" key="1">
    <source>
        <dbReference type="ARBA" id="ARBA00000885"/>
    </source>
</evidence>
<dbReference type="InterPro" id="IPR000569">
    <property type="entry name" value="HECT_dom"/>
</dbReference>
<dbReference type="PROSITE" id="PS50237">
    <property type="entry name" value="HECT"/>
    <property type="match status" value="2"/>
</dbReference>
<evidence type="ECO:0000256" key="4">
    <source>
        <dbReference type="ARBA" id="ARBA00022786"/>
    </source>
</evidence>
<evidence type="ECO:0000313" key="7">
    <source>
        <dbReference type="EMBL" id="RHY49479.1"/>
    </source>
</evidence>
<dbReference type="PANTHER" id="PTHR45700:SF2">
    <property type="entry name" value="UBIQUITIN-PROTEIN LIGASE E3C"/>
    <property type="match status" value="1"/>
</dbReference>
<gene>
    <name evidence="7" type="ORF">DYB38_009711</name>
</gene>
<dbReference type="GO" id="GO:0006511">
    <property type="term" value="P:ubiquitin-dependent protein catabolic process"/>
    <property type="evidence" value="ECO:0007669"/>
    <property type="project" value="TreeGrafter"/>
</dbReference>
<keyword evidence="4 5" id="KW-0833">Ubl conjugation pathway</keyword>
<evidence type="ECO:0000313" key="8">
    <source>
        <dbReference type="Proteomes" id="UP000265716"/>
    </source>
</evidence>
<name>A0A397CTC1_APHAT</name>
<dbReference type="PANTHER" id="PTHR45700">
    <property type="entry name" value="UBIQUITIN-PROTEIN LIGASE E3C"/>
    <property type="match status" value="1"/>
</dbReference>
<dbReference type="Pfam" id="PF00632">
    <property type="entry name" value="HECT"/>
    <property type="match status" value="2"/>
</dbReference>